<sequence length="351" mass="38999">MGSIYSKFWWGSRGGKRKIRWVSWSKLCKPKNQRGLGFKHLTVFNQSLLEKQAWRVLNGPESFAARVLKAKYFRDSYFLSASVKGPRPFSFKPITPESGADIKAADLIDSDLRRWDSRMLDKESVLSISLSWRISNDFLLWHFDKSGVYTVQSGHRVASSISLEAPASNSPVSGNLKLQSTLCLAAIWENKNAFLNCGQSKRAECVVSGADAFLSEFQNSRSTFITSYSSPLSRSPVIWIVPPPDKIKLNFVTGFRANCSSFGIRGDVKGKVLLARCIQMPGNFNHEVGELLALREGLRIANFYNLGVDSIEVASSLNDPSVPLGFSKLIVLDIKALMVDAGICKVQDFQA</sequence>
<comment type="caution">
    <text evidence="1">The sequence shown here is derived from an EMBL/GenBank/DDBJ whole genome shotgun (WGS) entry which is preliminary data.</text>
</comment>
<name>A0AAD9TKQ3_9ROSI</name>
<accession>A0AAD9TKQ3</accession>
<dbReference type="Proteomes" id="UP001280121">
    <property type="component" value="Unassembled WGS sequence"/>
</dbReference>
<protein>
    <recommendedName>
        <fullName evidence="3">RNase H type-1 domain-containing protein</fullName>
    </recommendedName>
</protein>
<evidence type="ECO:0008006" key="3">
    <source>
        <dbReference type="Google" id="ProtNLM"/>
    </source>
</evidence>
<dbReference type="PANTHER" id="PTHR33116">
    <property type="entry name" value="REVERSE TRANSCRIPTASE ZINC-BINDING DOMAIN-CONTAINING PROTEIN-RELATED-RELATED"/>
    <property type="match status" value="1"/>
</dbReference>
<dbReference type="PANTHER" id="PTHR33116:SF86">
    <property type="entry name" value="REVERSE TRANSCRIPTASE DOMAIN-CONTAINING PROTEIN"/>
    <property type="match status" value="1"/>
</dbReference>
<dbReference type="AlphaFoldDB" id="A0AAD9TKQ3"/>
<gene>
    <name evidence="1" type="ORF">Ddye_032191</name>
</gene>
<organism evidence="1 2">
    <name type="scientific">Dipteronia dyeriana</name>
    <dbReference type="NCBI Taxonomy" id="168575"/>
    <lineage>
        <taxon>Eukaryota</taxon>
        <taxon>Viridiplantae</taxon>
        <taxon>Streptophyta</taxon>
        <taxon>Embryophyta</taxon>
        <taxon>Tracheophyta</taxon>
        <taxon>Spermatophyta</taxon>
        <taxon>Magnoliopsida</taxon>
        <taxon>eudicotyledons</taxon>
        <taxon>Gunneridae</taxon>
        <taxon>Pentapetalae</taxon>
        <taxon>rosids</taxon>
        <taxon>malvids</taxon>
        <taxon>Sapindales</taxon>
        <taxon>Sapindaceae</taxon>
        <taxon>Hippocastanoideae</taxon>
        <taxon>Acereae</taxon>
        <taxon>Dipteronia</taxon>
    </lineage>
</organism>
<keyword evidence="2" id="KW-1185">Reference proteome</keyword>
<evidence type="ECO:0000313" key="2">
    <source>
        <dbReference type="Proteomes" id="UP001280121"/>
    </source>
</evidence>
<reference evidence="1" key="1">
    <citation type="journal article" date="2023" name="Plant J.">
        <title>Genome sequences and population genomics provide insights into the demographic history, inbreeding, and mutation load of two 'living fossil' tree species of Dipteronia.</title>
        <authorList>
            <person name="Feng Y."/>
            <person name="Comes H.P."/>
            <person name="Chen J."/>
            <person name="Zhu S."/>
            <person name="Lu R."/>
            <person name="Zhang X."/>
            <person name="Li P."/>
            <person name="Qiu J."/>
            <person name="Olsen K.M."/>
            <person name="Qiu Y."/>
        </authorList>
    </citation>
    <scope>NUCLEOTIDE SEQUENCE</scope>
    <source>
        <strain evidence="1">KIB01</strain>
    </source>
</reference>
<evidence type="ECO:0000313" key="1">
    <source>
        <dbReference type="EMBL" id="KAK2637399.1"/>
    </source>
</evidence>
<dbReference type="EMBL" id="JANJYI010000009">
    <property type="protein sequence ID" value="KAK2637399.1"/>
    <property type="molecule type" value="Genomic_DNA"/>
</dbReference>
<proteinExistence type="predicted"/>